<reference evidence="2" key="1">
    <citation type="submission" date="2014-12" db="EMBL/GenBank/DDBJ databases">
        <title>Insight into the proteome of Arion vulgaris.</title>
        <authorList>
            <person name="Aradska J."/>
            <person name="Bulat T."/>
            <person name="Smidak R."/>
            <person name="Sarate P."/>
            <person name="Gangsoo J."/>
            <person name="Sialana F."/>
            <person name="Bilban M."/>
            <person name="Lubec G."/>
        </authorList>
    </citation>
    <scope>NUCLEOTIDE SEQUENCE</scope>
    <source>
        <tissue evidence="2">Skin</tissue>
    </source>
</reference>
<organism evidence="2">
    <name type="scientific">Arion vulgaris</name>
    <dbReference type="NCBI Taxonomy" id="1028688"/>
    <lineage>
        <taxon>Eukaryota</taxon>
        <taxon>Metazoa</taxon>
        <taxon>Spiralia</taxon>
        <taxon>Lophotrochozoa</taxon>
        <taxon>Mollusca</taxon>
        <taxon>Gastropoda</taxon>
        <taxon>Heterobranchia</taxon>
        <taxon>Euthyneura</taxon>
        <taxon>Panpulmonata</taxon>
        <taxon>Eupulmonata</taxon>
        <taxon>Stylommatophora</taxon>
        <taxon>Helicina</taxon>
        <taxon>Arionoidea</taxon>
        <taxon>Arionidae</taxon>
        <taxon>Arion</taxon>
    </lineage>
</organism>
<dbReference type="AlphaFoldDB" id="A0A0B7BHA2"/>
<dbReference type="SUPFAM" id="SSF56219">
    <property type="entry name" value="DNase I-like"/>
    <property type="match status" value="1"/>
</dbReference>
<dbReference type="Gene3D" id="3.60.10.10">
    <property type="entry name" value="Endonuclease/exonuclease/phosphatase"/>
    <property type="match status" value="1"/>
</dbReference>
<dbReference type="EMBL" id="HACG01045397">
    <property type="protein sequence ID" value="CEK92262.1"/>
    <property type="molecule type" value="Transcribed_RNA"/>
</dbReference>
<dbReference type="InterPro" id="IPR036691">
    <property type="entry name" value="Endo/exonu/phosph_ase_sf"/>
</dbReference>
<feature type="region of interest" description="Disordered" evidence="1">
    <location>
        <begin position="18"/>
        <end position="44"/>
    </location>
</feature>
<gene>
    <name evidence="2" type="primary">ORF187346</name>
</gene>
<name>A0A0B7BHA2_9EUPU</name>
<evidence type="ECO:0000256" key="1">
    <source>
        <dbReference type="SAM" id="MobiDB-lite"/>
    </source>
</evidence>
<evidence type="ECO:0008006" key="3">
    <source>
        <dbReference type="Google" id="ProtNLM"/>
    </source>
</evidence>
<accession>A0A0B7BHA2</accession>
<proteinExistence type="predicted"/>
<evidence type="ECO:0000313" key="2">
    <source>
        <dbReference type="EMBL" id="CEK92262.1"/>
    </source>
</evidence>
<sequence>MELRSTFICAENGSAELPKKNRTRGQLGRRKRKRRSGVRKSRPKTERLGLKHIRILYWNCRSVRQRGPVLEKLIYEADIIALQETRLHQVDRLKFAGSNAFRNDTHLDQTVLVRKDLPGLGDGHICMEL</sequence>
<feature type="compositionally biased region" description="Basic residues" evidence="1">
    <location>
        <begin position="20"/>
        <end position="42"/>
    </location>
</feature>
<protein>
    <recommendedName>
        <fullName evidence="3">Endonuclease/exonuclease/phosphatase domain-containing protein</fullName>
    </recommendedName>
</protein>